<keyword evidence="3" id="KW-1185">Reference proteome</keyword>
<feature type="domain" description="Glycosyltransferase 2-like" evidence="1">
    <location>
        <begin position="25"/>
        <end position="192"/>
    </location>
</feature>
<dbReference type="RefSeq" id="WP_231448293.1">
    <property type="nucleotide sequence ID" value="NZ_JAJOMB010000022.1"/>
</dbReference>
<comment type="caution">
    <text evidence="2">The sequence shown here is derived from an EMBL/GenBank/DDBJ whole genome shotgun (WGS) entry which is preliminary data.</text>
</comment>
<organism evidence="2 3">
    <name type="scientific">Kineosporia babensis</name>
    <dbReference type="NCBI Taxonomy" id="499548"/>
    <lineage>
        <taxon>Bacteria</taxon>
        <taxon>Bacillati</taxon>
        <taxon>Actinomycetota</taxon>
        <taxon>Actinomycetes</taxon>
        <taxon>Kineosporiales</taxon>
        <taxon>Kineosporiaceae</taxon>
        <taxon>Kineosporia</taxon>
    </lineage>
</organism>
<gene>
    <name evidence="2" type="ORF">LR394_31705</name>
</gene>
<dbReference type="Proteomes" id="UP001138997">
    <property type="component" value="Unassembled WGS sequence"/>
</dbReference>
<dbReference type="Pfam" id="PF00535">
    <property type="entry name" value="Glycos_transf_2"/>
    <property type="match status" value="1"/>
</dbReference>
<protein>
    <submittedName>
        <fullName evidence="2">Glycosyltransferase family 2 protein</fullName>
    </submittedName>
</protein>
<reference evidence="2" key="1">
    <citation type="submission" date="2021-11" db="EMBL/GenBank/DDBJ databases">
        <title>Streptomyces corallinus and Kineosporia corallina sp. nov., two new coral-derived marine actinobacteria.</title>
        <authorList>
            <person name="Buangrab K."/>
            <person name="Sutthacheep M."/>
            <person name="Yeemin T."/>
            <person name="Harunari E."/>
            <person name="Igarashi Y."/>
            <person name="Sripreechasak P."/>
            <person name="Kanchanasin P."/>
            <person name="Tanasupawat S."/>
            <person name="Phongsopitanun W."/>
        </authorList>
    </citation>
    <scope>NUCLEOTIDE SEQUENCE</scope>
    <source>
        <strain evidence="2">JCM 31032</strain>
    </source>
</reference>
<dbReference type="CDD" id="cd02525">
    <property type="entry name" value="Succinoglycan_BP_ExoA"/>
    <property type="match status" value="1"/>
</dbReference>
<accession>A0A9X1NI60</accession>
<sequence length="358" mass="38391">MDGHLPEAPGAHSHPELLAADAPVSIVLCVLNEQRHLEQAVRHALDQDHEGHLQMVIALGPSKDNTDAIAERLAAADSRIILVRNPDPHGSTPAGLNAAIAETKYPVVVRIDGHSMLPRDYVRVAVETMRETGADNVGGVMAAEGETPFEEAVARAMTSKMGVGNAAFHTGGSAGEADTVYLGVFRRSALERVGGYDETFLRAQDWEMNLRIRRTGGRVWFQPKLRVSYRPRSTVKALSRQYFFYGRWRRVVMRRHEGTVNFRYLAPPIALAGVVGGLGLAAAGVKAGAVLPAGYLVAICAGSAFEGRGLPPGAWVRLPVVTATMHLSWGAGFILSPRKLAELPSKIGGLSLPDTSAS</sequence>
<dbReference type="Gene3D" id="3.90.550.10">
    <property type="entry name" value="Spore Coat Polysaccharide Biosynthesis Protein SpsA, Chain A"/>
    <property type="match status" value="1"/>
</dbReference>
<name>A0A9X1NI60_9ACTN</name>
<proteinExistence type="predicted"/>
<evidence type="ECO:0000259" key="1">
    <source>
        <dbReference type="Pfam" id="PF00535"/>
    </source>
</evidence>
<dbReference type="EMBL" id="JAJOMB010000022">
    <property type="protein sequence ID" value="MCD5315472.1"/>
    <property type="molecule type" value="Genomic_DNA"/>
</dbReference>
<dbReference type="InterPro" id="IPR001173">
    <property type="entry name" value="Glyco_trans_2-like"/>
</dbReference>
<dbReference type="InterPro" id="IPR050834">
    <property type="entry name" value="Glycosyltransf_2"/>
</dbReference>
<dbReference type="InterPro" id="IPR029044">
    <property type="entry name" value="Nucleotide-diphossugar_trans"/>
</dbReference>
<dbReference type="AlphaFoldDB" id="A0A9X1NI60"/>
<dbReference type="SUPFAM" id="SSF53448">
    <property type="entry name" value="Nucleotide-diphospho-sugar transferases"/>
    <property type="match status" value="1"/>
</dbReference>
<dbReference type="PANTHER" id="PTHR43685">
    <property type="entry name" value="GLYCOSYLTRANSFERASE"/>
    <property type="match status" value="1"/>
</dbReference>
<evidence type="ECO:0000313" key="2">
    <source>
        <dbReference type="EMBL" id="MCD5315472.1"/>
    </source>
</evidence>
<evidence type="ECO:0000313" key="3">
    <source>
        <dbReference type="Proteomes" id="UP001138997"/>
    </source>
</evidence>
<dbReference type="PANTHER" id="PTHR43685:SF14">
    <property type="entry name" value="GLYCOSYLTRANSFERASE 2-LIKE DOMAIN-CONTAINING PROTEIN"/>
    <property type="match status" value="1"/>
</dbReference>